<reference evidence="3 4" key="1">
    <citation type="submission" date="2012-05" db="EMBL/GenBank/DDBJ databases">
        <title>Recombination and specialization in a pathogen metapopulation.</title>
        <authorList>
            <person name="Gardiner A."/>
            <person name="Kemen E."/>
            <person name="Schultz-Larsen T."/>
            <person name="MacLean D."/>
            <person name="Van Oosterhout C."/>
            <person name="Jones J.D.G."/>
        </authorList>
    </citation>
    <scope>NUCLEOTIDE SEQUENCE [LARGE SCALE GENOMIC DNA]</scope>
    <source>
        <strain evidence="3 4">Ac Nc2</strain>
    </source>
</reference>
<feature type="region of interest" description="Disordered" evidence="1">
    <location>
        <begin position="481"/>
        <end position="619"/>
    </location>
</feature>
<feature type="region of interest" description="Disordered" evidence="1">
    <location>
        <begin position="403"/>
        <end position="427"/>
    </location>
</feature>
<dbReference type="PANTHER" id="PTHR13384:SF19">
    <property type="entry name" value="G PATCH DOMAIN-CONTAINING PROTEIN 1"/>
    <property type="match status" value="1"/>
</dbReference>
<accession>A0A024GRD1</accession>
<feature type="domain" description="G-patch" evidence="2">
    <location>
        <begin position="120"/>
        <end position="140"/>
    </location>
</feature>
<keyword evidence="4" id="KW-1185">Reference proteome</keyword>
<dbReference type="OrthoDB" id="20507at2759"/>
<name>A0A024GRD1_9STRA</name>
<dbReference type="PROSITE" id="PS50174">
    <property type="entry name" value="G_PATCH"/>
    <property type="match status" value="1"/>
</dbReference>
<organism evidence="3 4">
    <name type="scientific">Albugo candida</name>
    <dbReference type="NCBI Taxonomy" id="65357"/>
    <lineage>
        <taxon>Eukaryota</taxon>
        <taxon>Sar</taxon>
        <taxon>Stramenopiles</taxon>
        <taxon>Oomycota</taxon>
        <taxon>Peronosporomycetes</taxon>
        <taxon>Albuginales</taxon>
        <taxon>Albuginaceae</taxon>
        <taxon>Albugo</taxon>
    </lineage>
</organism>
<gene>
    <name evidence="3" type="ORF">BN9_107470</name>
</gene>
<dbReference type="PANTHER" id="PTHR13384">
    <property type="entry name" value="G PATCH DOMAIN-CONTAINING PROTEIN 1"/>
    <property type="match status" value="1"/>
</dbReference>
<dbReference type="Pfam" id="PF01585">
    <property type="entry name" value="G-patch"/>
    <property type="match status" value="1"/>
</dbReference>
<dbReference type="InParanoid" id="A0A024GRD1"/>
<evidence type="ECO:0000259" key="2">
    <source>
        <dbReference type="PROSITE" id="PS50174"/>
    </source>
</evidence>
<dbReference type="InterPro" id="IPR011666">
    <property type="entry name" value="DUF1604"/>
</dbReference>
<evidence type="ECO:0000313" key="3">
    <source>
        <dbReference type="EMBL" id="CCI49433.1"/>
    </source>
</evidence>
<evidence type="ECO:0000256" key="1">
    <source>
        <dbReference type="SAM" id="MobiDB-lite"/>
    </source>
</evidence>
<dbReference type="Pfam" id="PF07713">
    <property type="entry name" value="DUF1604"/>
    <property type="match status" value="1"/>
</dbReference>
<evidence type="ECO:0000313" key="4">
    <source>
        <dbReference type="Proteomes" id="UP000053237"/>
    </source>
</evidence>
<dbReference type="GO" id="GO:0006397">
    <property type="term" value="P:mRNA processing"/>
    <property type="evidence" value="ECO:0007669"/>
    <property type="project" value="InterPro"/>
</dbReference>
<dbReference type="Proteomes" id="UP000053237">
    <property type="component" value="Unassembled WGS sequence"/>
</dbReference>
<dbReference type="STRING" id="65357.A0A024GRD1"/>
<feature type="compositionally biased region" description="Basic and acidic residues" evidence="1">
    <location>
        <begin position="410"/>
        <end position="427"/>
    </location>
</feature>
<dbReference type="InterPro" id="IPR000467">
    <property type="entry name" value="G_patch_dom"/>
</dbReference>
<feature type="compositionally biased region" description="Basic residues" evidence="1">
    <location>
        <begin position="587"/>
        <end position="619"/>
    </location>
</feature>
<sequence length="619" mass="70645">MKRNGGGWNQTVCDDEGRRRFHGAFQGGFSAGYFNTVGSKEGWAPKSFNSSKTTRARVHQRLEDFMDEDDDPLLGKQLETSRKFDTLQEKEKTKLNSIKFHETIKPLQFSFPSDWILPTRPSIGTQLLCKTGWKPGMGIGPKFKKRIDTHQNVTYVYMDPKPHLTASDFPPVKSNLYGLGFDPFVNAPEFERFRIEQEKKSKAQGQRQILSFATSLQAPKSILQSTEASSTNYGLGALEDDDDVDIYGPSLILRDVDTEIGRKRKKTPKMITGPKDMVGNIDANVPGFYRGRDEQKTTIPGGLLVPKDFSGFHAFPEIEAKSAVSHLYEKYHFTKTNAKTLRKAPETTQTDGKSVFELLSTDQIARIRETAQTAHKEEIKTQRTLLDQEVVASDFFANRFVSAGHSQHSQSREEKTKQSEYQHKTEKVQERSKVCRSEEFWIPTSLLCKRWGVKYSRATSEQNPSSNRKFSVDSILQATTLNSMTPLRPRTPVSEKDEPDLPDLNRPSESLLKVIFEPSDESVKEEDSSEEDLELHEDSTGSLPVDQLELSGTNNDPKTISPAILNLDDKTREKMLRKLERSLETSRKHKSKKHKMDRKSRKRSREHSDRKRKKHRKKD</sequence>
<dbReference type="GO" id="GO:0003723">
    <property type="term" value="F:RNA binding"/>
    <property type="evidence" value="ECO:0007669"/>
    <property type="project" value="TreeGrafter"/>
</dbReference>
<protein>
    <recommendedName>
        <fullName evidence="2">G-patch domain-containing protein</fullName>
    </recommendedName>
</protein>
<comment type="caution">
    <text evidence="3">The sequence shown here is derived from an EMBL/GenBank/DDBJ whole genome shotgun (WGS) entry which is preliminary data.</text>
</comment>
<dbReference type="GO" id="GO:0005634">
    <property type="term" value="C:nucleus"/>
    <property type="evidence" value="ECO:0007669"/>
    <property type="project" value="TreeGrafter"/>
</dbReference>
<dbReference type="EMBL" id="CAIX01000296">
    <property type="protein sequence ID" value="CCI49433.1"/>
    <property type="molecule type" value="Genomic_DNA"/>
</dbReference>
<proteinExistence type="predicted"/>
<feature type="compositionally biased region" description="Basic and acidic residues" evidence="1">
    <location>
        <begin position="567"/>
        <end position="586"/>
    </location>
</feature>
<dbReference type="AlphaFoldDB" id="A0A024GRD1"/>